<dbReference type="InterPro" id="IPR002716">
    <property type="entry name" value="PIN_dom"/>
</dbReference>
<evidence type="ECO:0000256" key="2">
    <source>
        <dbReference type="ARBA" id="ARBA00022649"/>
    </source>
</evidence>
<keyword evidence="5 8" id="KW-0378">Hydrolase</keyword>
<keyword evidence="6" id="KW-0460">Magnesium</keyword>
<feature type="domain" description="PIN" evidence="7">
    <location>
        <begin position="1"/>
        <end position="86"/>
    </location>
</feature>
<evidence type="ECO:0000256" key="6">
    <source>
        <dbReference type="ARBA" id="ARBA00022842"/>
    </source>
</evidence>
<evidence type="ECO:0000256" key="5">
    <source>
        <dbReference type="ARBA" id="ARBA00022801"/>
    </source>
</evidence>
<dbReference type="CDD" id="cd18681">
    <property type="entry name" value="PIN_MtVapC27-VapC40_like"/>
    <property type="match status" value="1"/>
</dbReference>
<sequence length="107" mass="11504">MSGHAAAELLSVLTRLPPPHRLNPAAALRLAETNFPDSRFLSAPDTKDLLREFAELGLAGGAVYNGLVGAAARKHKLPLITCDRRAEPTYRVLGVNYELLSPICGDI</sequence>
<keyword evidence="9" id="KW-1185">Reference proteome</keyword>
<proteinExistence type="predicted"/>
<accession>A0A498PTU7</accession>
<dbReference type="EMBL" id="UPHQ01000060">
    <property type="protein sequence ID" value="VBA37176.1"/>
    <property type="molecule type" value="Genomic_DNA"/>
</dbReference>
<evidence type="ECO:0000313" key="9">
    <source>
        <dbReference type="Proteomes" id="UP000267289"/>
    </source>
</evidence>
<dbReference type="AlphaFoldDB" id="A0A498PTU7"/>
<evidence type="ECO:0000313" key="8">
    <source>
        <dbReference type="EMBL" id="VBA37176.1"/>
    </source>
</evidence>
<name>A0A498PTU7_9MYCO</name>
<evidence type="ECO:0000256" key="1">
    <source>
        <dbReference type="ARBA" id="ARBA00001946"/>
    </source>
</evidence>
<dbReference type="GO" id="GO:0016787">
    <property type="term" value="F:hydrolase activity"/>
    <property type="evidence" value="ECO:0007669"/>
    <property type="project" value="UniProtKB-KW"/>
</dbReference>
<dbReference type="SUPFAM" id="SSF88723">
    <property type="entry name" value="PIN domain-like"/>
    <property type="match status" value="1"/>
</dbReference>
<dbReference type="EC" id="3.1.-.-" evidence="8"/>
<dbReference type="InterPro" id="IPR029060">
    <property type="entry name" value="PIN-like_dom_sf"/>
</dbReference>
<evidence type="ECO:0000256" key="4">
    <source>
        <dbReference type="ARBA" id="ARBA00022723"/>
    </source>
</evidence>
<dbReference type="GO" id="GO:0046872">
    <property type="term" value="F:metal ion binding"/>
    <property type="evidence" value="ECO:0007669"/>
    <property type="project" value="UniProtKB-KW"/>
</dbReference>
<dbReference type="Proteomes" id="UP000267289">
    <property type="component" value="Unassembled WGS sequence"/>
</dbReference>
<dbReference type="Pfam" id="PF01850">
    <property type="entry name" value="PIN"/>
    <property type="match status" value="1"/>
</dbReference>
<evidence type="ECO:0000256" key="3">
    <source>
        <dbReference type="ARBA" id="ARBA00022722"/>
    </source>
</evidence>
<keyword evidence="3" id="KW-0540">Nuclease</keyword>
<gene>
    <name evidence="8" type="ORF">LAUMK13_01510</name>
</gene>
<comment type="cofactor">
    <cofactor evidence="1">
        <name>Mg(2+)</name>
        <dbReference type="ChEBI" id="CHEBI:18420"/>
    </cofactor>
</comment>
<keyword evidence="2" id="KW-1277">Toxin-antitoxin system</keyword>
<reference evidence="8 9" key="1">
    <citation type="submission" date="2018-09" db="EMBL/GenBank/DDBJ databases">
        <authorList>
            <person name="Tagini F."/>
        </authorList>
    </citation>
    <scope>NUCLEOTIDE SEQUENCE [LARGE SCALE GENOMIC DNA]</scope>
    <source>
        <strain evidence="8 9">MK13</strain>
    </source>
</reference>
<keyword evidence="4" id="KW-0479">Metal-binding</keyword>
<evidence type="ECO:0000259" key="7">
    <source>
        <dbReference type="Pfam" id="PF01850"/>
    </source>
</evidence>
<protein>
    <submittedName>
        <fullName evidence="8">Ribonuclease VapC27</fullName>
        <ecNumber evidence="8">3.1.-.-</ecNumber>
    </submittedName>
</protein>
<dbReference type="GO" id="GO:0004518">
    <property type="term" value="F:nuclease activity"/>
    <property type="evidence" value="ECO:0007669"/>
    <property type="project" value="UniProtKB-KW"/>
</dbReference>
<organism evidence="8 9">
    <name type="scientific">Mycobacterium innocens</name>
    <dbReference type="NCBI Taxonomy" id="2341083"/>
    <lineage>
        <taxon>Bacteria</taxon>
        <taxon>Bacillati</taxon>
        <taxon>Actinomycetota</taxon>
        <taxon>Actinomycetes</taxon>
        <taxon>Mycobacteriales</taxon>
        <taxon>Mycobacteriaceae</taxon>
        <taxon>Mycobacterium</taxon>
    </lineage>
</organism>